<evidence type="ECO:0000313" key="2">
    <source>
        <dbReference type="EMBL" id="OSI25338.1"/>
    </source>
</evidence>
<proteinExistence type="predicted"/>
<comment type="caution">
    <text evidence="2">The sequence shown here is derived from an EMBL/GenBank/DDBJ whole genome shotgun (WGS) entry which is preliminary data.</text>
</comment>
<reference evidence="3" key="1">
    <citation type="submission" date="2017-01" db="EMBL/GenBank/DDBJ databases">
        <authorList>
            <person name="Mah S.A."/>
            <person name="Swanson W.J."/>
            <person name="Moy G.W."/>
            <person name="Vacquier V.D."/>
        </authorList>
    </citation>
    <scope>NUCLEOTIDE SEQUENCE [LARGE SCALE GENOMIC DNA]</scope>
    <source>
        <strain evidence="3">124861</strain>
    </source>
</reference>
<keyword evidence="1" id="KW-1133">Transmembrane helix</keyword>
<keyword evidence="1" id="KW-0812">Transmembrane</keyword>
<feature type="transmembrane region" description="Helical" evidence="1">
    <location>
        <begin position="41"/>
        <end position="59"/>
    </location>
</feature>
<feature type="transmembrane region" description="Helical" evidence="1">
    <location>
        <begin position="12"/>
        <end position="29"/>
    </location>
</feature>
<evidence type="ECO:0000256" key="1">
    <source>
        <dbReference type="SAM" id="Phobius"/>
    </source>
</evidence>
<sequence length="71" mass="8480">MLSHINAPISSINGANFCFFYVIKFKFALKFQKINMFYNNENYFCGYYAFFCYFLWVVVKKQHVYGIKGCV</sequence>
<protein>
    <submittedName>
        <fullName evidence="2">Uncharacterized protein</fullName>
    </submittedName>
</protein>
<evidence type="ECO:0000313" key="3">
    <source>
        <dbReference type="Proteomes" id="UP000193303"/>
    </source>
</evidence>
<dbReference type="AlphaFoldDB" id="A0A1X3DL97"/>
<name>A0A1X3DL97_9NEIS</name>
<dbReference type="EMBL" id="MTAB01000001">
    <property type="protein sequence ID" value="OSI25338.1"/>
    <property type="molecule type" value="Genomic_DNA"/>
</dbReference>
<dbReference type="Proteomes" id="UP000193303">
    <property type="component" value="Unassembled WGS sequence"/>
</dbReference>
<accession>A0A1X3DL97</accession>
<keyword evidence="1" id="KW-0472">Membrane</keyword>
<organism evidence="2 3">
    <name type="scientific">Neisseria dumasiana</name>
    <dbReference type="NCBI Taxonomy" id="1931275"/>
    <lineage>
        <taxon>Bacteria</taxon>
        <taxon>Pseudomonadati</taxon>
        <taxon>Pseudomonadota</taxon>
        <taxon>Betaproteobacteria</taxon>
        <taxon>Neisseriales</taxon>
        <taxon>Neisseriaceae</taxon>
        <taxon>Neisseria</taxon>
    </lineage>
</organism>
<gene>
    <name evidence="2" type="ORF">BV912_00215</name>
</gene>